<accession>X1DJG9</accession>
<name>X1DJG9_9ZZZZ</name>
<dbReference type="EMBL" id="BART01023772">
    <property type="protein sequence ID" value="GAG96556.1"/>
    <property type="molecule type" value="Genomic_DNA"/>
</dbReference>
<evidence type="ECO:0000313" key="1">
    <source>
        <dbReference type="EMBL" id="GAG96556.1"/>
    </source>
</evidence>
<dbReference type="AlphaFoldDB" id="X1DJG9"/>
<proteinExistence type="predicted"/>
<organism evidence="1">
    <name type="scientific">marine sediment metagenome</name>
    <dbReference type="NCBI Taxonomy" id="412755"/>
    <lineage>
        <taxon>unclassified sequences</taxon>
        <taxon>metagenomes</taxon>
        <taxon>ecological metagenomes</taxon>
    </lineage>
</organism>
<comment type="caution">
    <text evidence="1">The sequence shown here is derived from an EMBL/GenBank/DDBJ whole genome shotgun (WGS) entry which is preliminary data.</text>
</comment>
<reference evidence="1" key="1">
    <citation type="journal article" date="2014" name="Front. Microbiol.">
        <title>High frequency of phylogenetically diverse reductive dehalogenase-homologous genes in deep subseafloor sedimentary metagenomes.</title>
        <authorList>
            <person name="Kawai M."/>
            <person name="Futagami T."/>
            <person name="Toyoda A."/>
            <person name="Takaki Y."/>
            <person name="Nishi S."/>
            <person name="Hori S."/>
            <person name="Arai W."/>
            <person name="Tsubouchi T."/>
            <person name="Morono Y."/>
            <person name="Uchiyama I."/>
            <person name="Ito T."/>
            <person name="Fujiyama A."/>
            <person name="Inagaki F."/>
            <person name="Takami H."/>
        </authorList>
    </citation>
    <scope>NUCLEOTIDE SEQUENCE</scope>
    <source>
        <strain evidence="1">Expedition CK06-06</strain>
    </source>
</reference>
<gene>
    <name evidence="1" type="ORF">S01H4_43143</name>
</gene>
<sequence length="192" mass="20317">GVLKIMAPTSNTGWRVTAPCPITLPSFTTNSVAASSVAACCTAAQDQTYYFARNASISSPYTTFVIDTNTIPQANNFVYSNNTGATALANGFYKISSTQVAQVVDGTVLAVSTCATCVTSYTSSEINATAVIACSDTIDQTYYHDGSGTWPVYGDRCFSDDKLMFDAAATKPLSVFPVEPNCVPFQTDLVNV</sequence>
<protein>
    <submittedName>
        <fullName evidence="1">Uncharacterized protein</fullName>
    </submittedName>
</protein>
<feature type="non-terminal residue" evidence="1">
    <location>
        <position position="1"/>
    </location>
</feature>